<keyword evidence="3 4" id="KW-0732">Signal</keyword>
<keyword evidence="2" id="KW-0479">Metal-binding</keyword>
<organism evidence="6 7">
    <name type="scientific">Acidisarcina polymorpha</name>
    <dbReference type="NCBI Taxonomy" id="2211140"/>
    <lineage>
        <taxon>Bacteria</taxon>
        <taxon>Pseudomonadati</taxon>
        <taxon>Acidobacteriota</taxon>
        <taxon>Terriglobia</taxon>
        <taxon>Terriglobales</taxon>
        <taxon>Acidobacteriaceae</taxon>
        <taxon>Acidisarcina</taxon>
    </lineage>
</organism>
<dbReference type="PANTHER" id="PTHR10357">
    <property type="entry name" value="ALPHA-AMYLASE FAMILY MEMBER"/>
    <property type="match status" value="1"/>
</dbReference>
<dbReference type="Proteomes" id="UP000253606">
    <property type="component" value="Chromosome"/>
</dbReference>
<evidence type="ECO:0000313" key="6">
    <source>
        <dbReference type="EMBL" id="AXC13468.1"/>
    </source>
</evidence>
<proteinExistence type="predicted"/>
<dbReference type="KEGG" id="abas:ACPOL_4191"/>
<evidence type="ECO:0000256" key="4">
    <source>
        <dbReference type="SAM" id="SignalP"/>
    </source>
</evidence>
<evidence type="ECO:0000313" key="7">
    <source>
        <dbReference type="Proteomes" id="UP000253606"/>
    </source>
</evidence>
<name>A0A2Z5G2Z3_9BACT</name>
<dbReference type="InterPro" id="IPR013780">
    <property type="entry name" value="Glyco_hydro_b"/>
</dbReference>
<dbReference type="SMART" id="SM00642">
    <property type="entry name" value="Aamy"/>
    <property type="match status" value="1"/>
</dbReference>
<sequence>MTKCFLSLVFLLLVRNSIWAQQPVDYRSRTIYFAVTDRFNPQHPFHPYIDPEYPDATNTSDCFTTSCPQEDQWRKYWGGDIQGVKEKLNYLDQLGVSAVWLTPLMENVRAYEGGTGYGTGYHGYWVQNYDKVNAHFGDWDDVSSLGSHLRAHGMRYMQDITLNHSNPYDNHVFGRLFQGENDEILVKTYQDDFDKQNGVRAYKHYQDTQQCKDAEKKSDADWSYWQLHHCLLADLSGYNQHDIRIADYLIDAGKIWMDHGVQDFRLDAVKFPFPDFISKFTHEMIEHAGDINRRTPPYIVGEWSGGGVGDQRSLAFANDYDYFRTNILDFTLSLALNRFIGGSYEYSSEVFDGVMLNDLLKERVTAFEGRDTWQGTFIDNHDQIRTMVRLDKIGICSEAERERRMDLATVLLMTVRGIPIIYYGDEQYLANYDLYEQNGHSYSKESINAFGDDPFNRPGMKSWEEDTSAFQIIKILAALRKASPAIWKGAYIPLYASADVLVFERKEQNDCVLVAVNRGGAKDITVPSGCGLAPGRQYGLLERANKNNQKSYVDINSGSSYIHLGELSSLVLSSK</sequence>
<dbReference type="Pfam" id="PF00128">
    <property type="entry name" value="Alpha-amylase"/>
    <property type="match status" value="1"/>
</dbReference>
<dbReference type="RefSeq" id="WP_161557440.1">
    <property type="nucleotide sequence ID" value="NZ_CP030840.1"/>
</dbReference>
<dbReference type="InterPro" id="IPR006047">
    <property type="entry name" value="GH13_cat_dom"/>
</dbReference>
<feature type="chain" id="PRO_5016248543" evidence="4">
    <location>
        <begin position="21"/>
        <end position="575"/>
    </location>
</feature>
<dbReference type="AlphaFoldDB" id="A0A2Z5G2Z3"/>
<keyword evidence="6" id="KW-0808">Transferase</keyword>
<reference evidence="6 7" key="1">
    <citation type="journal article" date="2018" name="Front. Microbiol.">
        <title>Hydrolytic Capabilities as a Key to Environmental Success: Chitinolytic and Cellulolytic Acidobacteria From Acidic Sub-arctic Soils and Boreal Peatlands.</title>
        <authorList>
            <person name="Belova S.E."/>
            <person name="Ravin N.V."/>
            <person name="Pankratov T.A."/>
            <person name="Rakitin A.L."/>
            <person name="Ivanova A.A."/>
            <person name="Beletsky A.V."/>
            <person name="Mardanov A.V."/>
            <person name="Sinninghe Damste J.S."/>
            <person name="Dedysh S.N."/>
        </authorList>
    </citation>
    <scope>NUCLEOTIDE SEQUENCE [LARGE SCALE GENOMIC DNA]</scope>
    <source>
        <strain evidence="6 7">SBC82</strain>
    </source>
</reference>
<gene>
    <name evidence="6" type="ORF">ACPOL_4191</name>
</gene>
<dbReference type="GO" id="GO:0016740">
    <property type="term" value="F:transferase activity"/>
    <property type="evidence" value="ECO:0007669"/>
    <property type="project" value="UniProtKB-KW"/>
</dbReference>
<dbReference type="EMBL" id="CP030840">
    <property type="protein sequence ID" value="AXC13468.1"/>
    <property type="molecule type" value="Genomic_DNA"/>
</dbReference>
<dbReference type="SUPFAM" id="SSF51011">
    <property type="entry name" value="Glycosyl hydrolase domain"/>
    <property type="match status" value="1"/>
</dbReference>
<keyword evidence="7" id="KW-1185">Reference proteome</keyword>
<dbReference type="GO" id="GO:0005975">
    <property type="term" value="P:carbohydrate metabolic process"/>
    <property type="evidence" value="ECO:0007669"/>
    <property type="project" value="InterPro"/>
</dbReference>
<feature type="domain" description="Glycosyl hydrolase family 13 catalytic" evidence="5">
    <location>
        <begin position="57"/>
        <end position="480"/>
    </location>
</feature>
<evidence type="ECO:0000259" key="5">
    <source>
        <dbReference type="SMART" id="SM00642"/>
    </source>
</evidence>
<evidence type="ECO:0000256" key="3">
    <source>
        <dbReference type="ARBA" id="ARBA00022729"/>
    </source>
</evidence>
<evidence type="ECO:0000256" key="1">
    <source>
        <dbReference type="ARBA" id="ARBA00001913"/>
    </source>
</evidence>
<accession>A0A2Z5G2Z3</accession>
<dbReference type="PANTHER" id="PTHR10357:SF215">
    <property type="entry name" value="ALPHA-AMYLASE 1"/>
    <property type="match status" value="1"/>
</dbReference>
<dbReference type="InterPro" id="IPR017853">
    <property type="entry name" value="GH"/>
</dbReference>
<protein>
    <submittedName>
        <fullName evidence="6">Cyclomaltodextrin glucanotransferase</fullName>
    </submittedName>
</protein>
<comment type="cofactor">
    <cofactor evidence="1">
        <name>Ca(2+)</name>
        <dbReference type="ChEBI" id="CHEBI:29108"/>
    </cofactor>
</comment>
<feature type="signal peptide" evidence="4">
    <location>
        <begin position="1"/>
        <end position="20"/>
    </location>
</feature>
<dbReference type="Gene3D" id="2.60.40.1180">
    <property type="entry name" value="Golgi alpha-mannosidase II"/>
    <property type="match status" value="1"/>
</dbReference>
<evidence type="ECO:0000256" key="2">
    <source>
        <dbReference type="ARBA" id="ARBA00022723"/>
    </source>
</evidence>
<dbReference type="Gene3D" id="3.20.20.80">
    <property type="entry name" value="Glycosidases"/>
    <property type="match status" value="1"/>
</dbReference>
<dbReference type="GO" id="GO:0046872">
    <property type="term" value="F:metal ion binding"/>
    <property type="evidence" value="ECO:0007669"/>
    <property type="project" value="UniProtKB-KW"/>
</dbReference>
<dbReference type="SUPFAM" id="SSF51445">
    <property type="entry name" value="(Trans)glycosidases"/>
    <property type="match status" value="1"/>
</dbReference>